<keyword evidence="3" id="KW-1185">Reference proteome</keyword>
<feature type="compositionally biased region" description="Basic and acidic residues" evidence="1">
    <location>
        <begin position="1"/>
        <end position="13"/>
    </location>
</feature>
<sequence length="116" mass="13112">MERQDCERTREADVDAYTAGRGAQPMGEQLLRRITLHALSVYNPVSAGLTSPHVQCIRAGQVDLHHVPAATLLKGVLLVWWQSAGIRLRDYVEAIFFLTLPEMPKEMRPVMTGRDW</sequence>
<dbReference type="Proteomes" id="UP000694044">
    <property type="component" value="Unassembled WGS sequence"/>
</dbReference>
<feature type="region of interest" description="Disordered" evidence="1">
    <location>
        <begin position="1"/>
        <end position="20"/>
    </location>
</feature>
<evidence type="ECO:0000313" key="2">
    <source>
        <dbReference type="EMBL" id="KAG7381106.1"/>
    </source>
</evidence>
<evidence type="ECO:0000256" key="1">
    <source>
        <dbReference type="SAM" id="MobiDB-lite"/>
    </source>
</evidence>
<evidence type="ECO:0000313" key="3">
    <source>
        <dbReference type="Proteomes" id="UP000694044"/>
    </source>
</evidence>
<comment type="caution">
    <text evidence="2">The sequence shown here is derived from an EMBL/GenBank/DDBJ whole genome shotgun (WGS) entry which is preliminary data.</text>
</comment>
<organism evidence="2 3">
    <name type="scientific">Phytophthora pseudosyringae</name>
    <dbReference type="NCBI Taxonomy" id="221518"/>
    <lineage>
        <taxon>Eukaryota</taxon>
        <taxon>Sar</taxon>
        <taxon>Stramenopiles</taxon>
        <taxon>Oomycota</taxon>
        <taxon>Peronosporomycetes</taxon>
        <taxon>Peronosporales</taxon>
        <taxon>Peronosporaceae</taxon>
        <taxon>Phytophthora</taxon>
    </lineage>
</organism>
<gene>
    <name evidence="2" type="ORF">PHYPSEUDO_006482</name>
</gene>
<proteinExistence type="predicted"/>
<protein>
    <submittedName>
        <fullName evidence="2">Uncharacterized protein</fullName>
    </submittedName>
</protein>
<reference evidence="2" key="1">
    <citation type="submission" date="2021-02" db="EMBL/GenBank/DDBJ databases">
        <authorList>
            <person name="Palmer J.M."/>
        </authorList>
    </citation>
    <scope>NUCLEOTIDE SEQUENCE</scope>
    <source>
        <strain evidence="2">SCRP734</strain>
    </source>
</reference>
<dbReference type="AlphaFoldDB" id="A0A8T1VJJ0"/>
<accession>A0A8T1VJJ0</accession>
<name>A0A8T1VJJ0_9STRA</name>
<dbReference type="EMBL" id="JAGDFM010000262">
    <property type="protein sequence ID" value="KAG7381106.1"/>
    <property type="molecule type" value="Genomic_DNA"/>
</dbReference>